<name>A0ABP7HXD4_9ACTN</name>
<dbReference type="Gene3D" id="3.40.50.300">
    <property type="entry name" value="P-loop containing nucleotide triphosphate hydrolases"/>
    <property type="match status" value="1"/>
</dbReference>
<dbReference type="EMBL" id="BAAAZR010000002">
    <property type="protein sequence ID" value="GAA3801027.1"/>
    <property type="molecule type" value="Genomic_DNA"/>
</dbReference>
<dbReference type="InterPro" id="IPR049052">
    <property type="entry name" value="nSTAND1"/>
</dbReference>
<dbReference type="InterPro" id="IPR027417">
    <property type="entry name" value="P-loop_NTPase"/>
</dbReference>
<sequence length="690" mass="75987">MNSTTGDQASAYEPYVGVRPYRQDESAKFFGREKEARQISDLWQGNRMTVLYGPSGAGKTSLIHAGVLPLLDPQRTDVLPIGRVSHASAFPIAALPEHNPHVFGLLSSWSPEERPTRLAGLTLRGFLQERPIREDPYGDPVLVLVAIDQAEELFGDALPDRRHREWFIAQMVEALDEDPNLRLLISIRDDHLDTLIEYEPKLAGFDRGRFPLGPLSRPCAVRAAEGPLAGTGRSFADGVADHLVNELRMVKSESGPWQRVIPSKELYEPGPLPFVEPFRLQVVCSALWRSWPGNTPVISDLDLLRHVKKDELLADYFRRSITEVAGTDFAGDRAALTDWLRRTFVDEHGNLQKVPEGRTTTAGVPNSTVRVLLDRHILRVDLQAGKRWYELAHHLLVDPLTQEDAGEEPIRRDAGAEEYLRTAVLALGDGHYEMAAKCAEEAANRSGGDTRLQARIESFRGNVMYRRGDIEGALAHYSQAAVLFETLGATTTVGQLLAAIGRLRVRQGRPATAVQELQTALNRLPDDVSIHTQLAWALWYDGHARAAVDLLTGLLDQEGNVPEALRARGEISADMGVATAALTDLERIRPLQWPRSRAARAFALALIGNLSEAEQQLAEALDEADDDHLVLMYAARVREATGDTRDAADLARLALESASPPLPARLIAEARRLIALPSTASAPSRRSPGS</sequence>
<dbReference type="Proteomes" id="UP001500888">
    <property type="component" value="Unassembled WGS sequence"/>
</dbReference>
<evidence type="ECO:0000313" key="3">
    <source>
        <dbReference type="Proteomes" id="UP001500888"/>
    </source>
</evidence>
<keyword evidence="3" id="KW-1185">Reference proteome</keyword>
<gene>
    <name evidence="2" type="ORF">GCM10022226_20860</name>
</gene>
<dbReference type="SMART" id="SM00028">
    <property type="entry name" value="TPR"/>
    <property type="match status" value="4"/>
</dbReference>
<accession>A0ABP7HXD4</accession>
<organism evidence="2 3">
    <name type="scientific">Sphaerisporangium flaviroseum</name>
    <dbReference type="NCBI Taxonomy" id="509199"/>
    <lineage>
        <taxon>Bacteria</taxon>
        <taxon>Bacillati</taxon>
        <taxon>Actinomycetota</taxon>
        <taxon>Actinomycetes</taxon>
        <taxon>Streptosporangiales</taxon>
        <taxon>Streptosporangiaceae</taxon>
        <taxon>Sphaerisporangium</taxon>
    </lineage>
</organism>
<evidence type="ECO:0000259" key="1">
    <source>
        <dbReference type="Pfam" id="PF20703"/>
    </source>
</evidence>
<reference evidence="3" key="1">
    <citation type="journal article" date="2019" name="Int. J. Syst. Evol. Microbiol.">
        <title>The Global Catalogue of Microorganisms (GCM) 10K type strain sequencing project: providing services to taxonomists for standard genome sequencing and annotation.</title>
        <authorList>
            <consortium name="The Broad Institute Genomics Platform"/>
            <consortium name="The Broad Institute Genome Sequencing Center for Infectious Disease"/>
            <person name="Wu L."/>
            <person name="Ma J."/>
        </authorList>
    </citation>
    <scope>NUCLEOTIDE SEQUENCE [LARGE SCALE GENOMIC DNA]</scope>
    <source>
        <strain evidence="3">JCM 16908</strain>
    </source>
</reference>
<dbReference type="Gene3D" id="1.25.40.10">
    <property type="entry name" value="Tetratricopeptide repeat domain"/>
    <property type="match status" value="1"/>
</dbReference>
<proteinExistence type="predicted"/>
<comment type="caution">
    <text evidence="2">The sequence shown here is derived from an EMBL/GenBank/DDBJ whole genome shotgun (WGS) entry which is preliminary data.</text>
</comment>
<dbReference type="SUPFAM" id="SSF48452">
    <property type="entry name" value="TPR-like"/>
    <property type="match status" value="1"/>
</dbReference>
<feature type="domain" description="Novel STAND NTPase 1" evidence="1">
    <location>
        <begin position="14"/>
        <end position="250"/>
    </location>
</feature>
<dbReference type="InterPro" id="IPR019734">
    <property type="entry name" value="TPR_rpt"/>
</dbReference>
<dbReference type="SUPFAM" id="SSF52540">
    <property type="entry name" value="P-loop containing nucleoside triphosphate hydrolases"/>
    <property type="match status" value="1"/>
</dbReference>
<dbReference type="RefSeq" id="WP_344937207.1">
    <property type="nucleotide sequence ID" value="NZ_BAAAZR010000002.1"/>
</dbReference>
<dbReference type="Pfam" id="PF20703">
    <property type="entry name" value="nSTAND1"/>
    <property type="match status" value="1"/>
</dbReference>
<dbReference type="InterPro" id="IPR011990">
    <property type="entry name" value="TPR-like_helical_dom_sf"/>
</dbReference>
<evidence type="ECO:0000313" key="2">
    <source>
        <dbReference type="EMBL" id="GAA3801027.1"/>
    </source>
</evidence>
<protein>
    <recommendedName>
        <fullName evidence="1">Novel STAND NTPase 1 domain-containing protein</fullName>
    </recommendedName>
</protein>